<name>A0AAQ4FM98_AMBAM</name>
<dbReference type="GO" id="GO:0009395">
    <property type="term" value="P:phospholipid catabolic process"/>
    <property type="evidence" value="ECO:0007669"/>
    <property type="project" value="TreeGrafter"/>
</dbReference>
<dbReference type="PANTHER" id="PTHR12370:SF3">
    <property type="entry name" value="PHOSPHOLIPASE B-LIKE 2-RELATED"/>
    <property type="match status" value="1"/>
</dbReference>
<evidence type="ECO:0000256" key="4">
    <source>
        <dbReference type="ARBA" id="ARBA00022963"/>
    </source>
</evidence>
<comment type="function">
    <text evidence="7">Putative phospholipase.</text>
</comment>
<keyword evidence="9" id="KW-1185">Reference proteome</keyword>
<keyword evidence="4 7" id="KW-0442">Lipid degradation</keyword>
<dbReference type="Proteomes" id="UP001321473">
    <property type="component" value="Unassembled WGS sequence"/>
</dbReference>
<evidence type="ECO:0000313" key="9">
    <source>
        <dbReference type="Proteomes" id="UP001321473"/>
    </source>
</evidence>
<protein>
    <recommendedName>
        <fullName evidence="7">Phospholipase B-like</fullName>
        <ecNumber evidence="7">3.1.1.-</ecNumber>
    </recommendedName>
</protein>
<gene>
    <name evidence="8" type="ORF">V5799_021988</name>
</gene>
<dbReference type="EMBL" id="JARKHS020001046">
    <property type="protein sequence ID" value="KAK8788236.1"/>
    <property type="molecule type" value="Genomic_DNA"/>
</dbReference>
<evidence type="ECO:0000256" key="2">
    <source>
        <dbReference type="ARBA" id="ARBA00022729"/>
    </source>
</evidence>
<keyword evidence="2 7" id="KW-0732">Signal</keyword>
<evidence type="ECO:0000313" key="8">
    <source>
        <dbReference type="EMBL" id="KAK8788236.1"/>
    </source>
</evidence>
<keyword evidence="3 7" id="KW-0378">Hydrolase</keyword>
<dbReference type="GO" id="GO:0004620">
    <property type="term" value="F:phospholipase activity"/>
    <property type="evidence" value="ECO:0007669"/>
    <property type="project" value="InterPro"/>
</dbReference>
<dbReference type="Gene3D" id="3.60.60.30">
    <property type="match status" value="1"/>
</dbReference>
<evidence type="ECO:0000256" key="1">
    <source>
        <dbReference type="ARBA" id="ARBA00007835"/>
    </source>
</evidence>
<dbReference type="InterPro" id="IPR007000">
    <property type="entry name" value="PLipase_B-like"/>
</dbReference>
<reference evidence="8 9" key="1">
    <citation type="journal article" date="2023" name="Arcadia Sci">
        <title>De novo assembly of a long-read Amblyomma americanum tick genome.</title>
        <authorList>
            <person name="Chou S."/>
            <person name="Poskanzer K.E."/>
            <person name="Rollins M."/>
            <person name="Thuy-Boun P.S."/>
        </authorList>
    </citation>
    <scope>NUCLEOTIDE SEQUENCE [LARGE SCALE GENOMIC DNA]</scope>
    <source>
        <strain evidence="8">F_SG_1</strain>
        <tissue evidence="8">Salivary glands</tissue>
    </source>
</reference>
<comment type="similarity">
    <text evidence="1 7">Belongs to the phospholipase B-like family.</text>
</comment>
<keyword evidence="5 7" id="KW-0443">Lipid metabolism</keyword>
<evidence type="ECO:0000256" key="6">
    <source>
        <dbReference type="ARBA" id="ARBA00023180"/>
    </source>
</evidence>
<sequence>MNYGAALVLLSLALLRTTSQGAPCKSAWAVLEEGSDRLVIHDGKPPRFDAGALPAVAWASFQDDIQNSGWAYLEVESSHKFKDDIQAYAAGALEAHLTRQLMEHQWENLFAHYCDNQMRYCAKLYDFLQKNLDYSRRNEEQLRASDPYWNLIHLEMQQMRGLSDAFDNITLDTSRKMTNVTRALVTRVYGSQPQTLLHLLCRFFNLDGDFLDLEPAFKRAVDLQSISLVPACTALVKVVGSYEDIYIAHNSWFLYRSMLRIQKKYTFPWHYKPSATGPDGIVPGHTLTMSSYAGNIVSLDDFYLTSAGLVVTETSTLNANPDLWLSLDPELAPLTWVRGVVATRLAKSGREWVDIFERKNSGTYNNQWLILDYKLFTPGKPFPNNTLWVIEQMPKIMRKQDISDILRKRTYWPSYNVPYFEELFNMSGQAQLVEKYGDYYSYDKSPRANIFRRDHVKVRDVDSMVALMRYNDYTHDPFSRCNCTPPYNPVYAVSARYDLIDPRGKYGDPKMYRKSAGGIDVKVTNYAMFKSMEFVGVSGPPSDSVPVFQWSTSGFNDSHNGHPDRWNFGPVHRVWGSCAV</sequence>
<organism evidence="8 9">
    <name type="scientific">Amblyomma americanum</name>
    <name type="common">Lone star tick</name>
    <dbReference type="NCBI Taxonomy" id="6943"/>
    <lineage>
        <taxon>Eukaryota</taxon>
        <taxon>Metazoa</taxon>
        <taxon>Ecdysozoa</taxon>
        <taxon>Arthropoda</taxon>
        <taxon>Chelicerata</taxon>
        <taxon>Arachnida</taxon>
        <taxon>Acari</taxon>
        <taxon>Parasitiformes</taxon>
        <taxon>Ixodida</taxon>
        <taxon>Ixodoidea</taxon>
        <taxon>Ixodidae</taxon>
        <taxon>Amblyomminae</taxon>
        <taxon>Amblyomma</taxon>
    </lineage>
</organism>
<dbReference type="GO" id="GO:0005576">
    <property type="term" value="C:extracellular region"/>
    <property type="evidence" value="ECO:0007669"/>
    <property type="project" value="TreeGrafter"/>
</dbReference>
<feature type="signal peptide" evidence="7">
    <location>
        <begin position="1"/>
        <end position="21"/>
    </location>
</feature>
<evidence type="ECO:0000256" key="3">
    <source>
        <dbReference type="ARBA" id="ARBA00022801"/>
    </source>
</evidence>
<dbReference type="EC" id="3.1.1.-" evidence="7"/>
<comment type="caution">
    <text evidence="8">The sequence shown here is derived from an EMBL/GenBank/DDBJ whole genome shotgun (WGS) entry which is preliminary data.</text>
</comment>
<feature type="chain" id="PRO_5042673101" description="Phospholipase B-like" evidence="7">
    <location>
        <begin position="22"/>
        <end position="580"/>
    </location>
</feature>
<accession>A0AAQ4FM98</accession>
<evidence type="ECO:0000256" key="5">
    <source>
        <dbReference type="ARBA" id="ARBA00023098"/>
    </source>
</evidence>
<dbReference type="PANTHER" id="PTHR12370">
    <property type="entry name" value="PHOSPHOLIPASE B-RELATED"/>
    <property type="match status" value="1"/>
</dbReference>
<keyword evidence="6" id="KW-0325">Glycoprotein</keyword>
<evidence type="ECO:0000256" key="7">
    <source>
        <dbReference type="RuleBase" id="RU364138"/>
    </source>
</evidence>
<dbReference type="AlphaFoldDB" id="A0AAQ4FM98"/>
<proteinExistence type="inferred from homology"/>
<dbReference type="Pfam" id="PF04916">
    <property type="entry name" value="Phospholip_B"/>
    <property type="match status" value="1"/>
</dbReference>